<dbReference type="EMBL" id="MN908687">
    <property type="protein sequence ID" value="QIG58190.1"/>
    <property type="molecule type" value="Genomic_DNA"/>
</dbReference>
<reference evidence="1 2" key="1">
    <citation type="submission" date="2020-01" db="EMBL/GenBank/DDBJ databases">
        <authorList>
            <person name="Alvaro L.E."/>
            <person name="Baker K.N."/>
            <person name="Baxter I.S."/>
            <person name="Brown M.R."/>
            <person name="Driscoll K.D."/>
            <person name="Elrubaie J.M."/>
            <person name="Feith S.L."/>
            <person name="Indihar D.F."/>
            <person name="Knoch V.T."/>
            <person name="Koirtyohann K.M."/>
            <person name="Kratz M.A."/>
            <person name="Lear A.H."/>
            <person name="Lindblom K.E."/>
            <person name="Marcus E.R."/>
            <person name="Murphy M.E."/>
            <person name="Sensor R."/>
            <person name="Sherman S.J."/>
            <person name="Swift V.R."/>
            <person name="White K.E."/>
            <person name="Wills S.J."/>
            <person name="Gatt S.M."/>
            <person name="Lohbauer S.A."/>
            <person name="Power T.R."/>
            <person name="Rosales K.A."/>
            <person name="Sisson B.M."/>
            <person name="Isern S."/>
            <person name="Michael S.F."/>
            <person name="Sunnen C.N."/>
            <person name="Garlena R.A."/>
            <person name="Russell D.A."/>
            <person name="Pope W.H."/>
            <person name="Jacobs-Sera D."/>
            <person name="Hatfull G.F."/>
        </authorList>
    </citation>
    <scope>NUCLEOTIDE SEQUENCE [LARGE SCALE GENOMIC DNA]</scope>
</reference>
<keyword evidence="2" id="KW-1185">Reference proteome</keyword>
<organism evidence="1 2">
    <name type="scientific">Gordonia phage Skog</name>
    <dbReference type="NCBI Taxonomy" id="2704033"/>
    <lineage>
        <taxon>Viruses</taxon>
        <taxon>Duplodnaviria</taxon>
        <taxon>Heunggongvirae</taxon>
        <taxon>Uroviricota</taxon>
        <taxon>Caudoviricetes</taxon>
        <taxon>Skogvirus</taxon>
        <taxon>Skogvirus Skog</taxon>
    </lineage>
</organism>
<dbReference type="RefSeq" id="YP_010059288.1">
    <property type="nucleotide sequence ID" value="NC_054725.1"/>
</dbReference>
<evidence type="ECO:0000313" key="1">
    <source>
        <dbReference type="EMBL" id="QIG58190.1"/>
    </source>
</evidence>
<proteinExistence type="predicted"/>
<dbReference type="GeneID" id="64766520"/>
<dbReference type="KEGG" id="vg:64766520"/>
<evidence type="ECO:0000313" key="2">
    <source>
        <dbReference type="Proteomes" id="UP000503093"/>
    </source>
</evidence>
<name>A0A6G6XK99_9CAUD</name>
<accession>A0A6G6XK99</accession>
<gene>
    <name evidence="1" type="primary">38</name>
    <name evidence="1" type="ORF">SEA_SKOG_38</name>
</gene>
<dbReference type="Proteomes" id="UP000503093">
    <property type="component" value="Segment"/>
</dbReference>
<protein>
    <submittedName>
        <fullName evidence="1">Uncharacterized protein</fullName>
    </submittedName>
</protein>
<sequence>MSEYTPPSPHLSPNGVRVSYNLRGFQVYGEPVVTRVYGDTVRIYQSSIAGEGPHAWLDVTEGQTKRSVMAHLSLDEAIGVRDLLDAFISVSEHGGVV</sequence>